<dbReference type="PANTHER" id="PTHR47272:SF2">
    <property type="entry name" value="PIGGYBAC TRANSPOSABLE ELEMENT-DERIVED PROTEIN 3-LIKE"/>
    <property type="match status" value="1"/>
</dbReference>
<dbReference type="AlphaFoldDB" id="A0A6G0T6I2"/>
<dbReference type="OrthoDB" id="6626627at2759"/>
<evidence type="ECO:0000313" key="3">
    <source>
        <dbReference type="Proteomes" id="UP000475862"/>
    </source>
</evidence>
<dbReference type="InterPro" id="IPR029526">
    <property type="entry name" value="PGBD"/>
</dbReference>
<evidence type="ECO:0000313" key="2">
    <source>
        <dbReference type="EMBL" id="KAE9525658.1"/>
    </source>
</evidence>
<sequence length="213" mass="24435">MVARGTYYDVFSKMCSISQRAELIVGISRGSCVAATVNKVPQPPSNPITPRFGDCKRGTLKYFYKRRGTFPPKSCTACDIIRRMSWYMALFKETNTYSVVPKNWILTSKNNNDNVFVKWPEIVKLYNSSMGGVDKSDQLISFYRTFIKSKKWTLRLITHAFDLVASNSWLQYKKEATELSVPKKKNIRFVTLSSTVGRLINTFYAKNSDSKEK</sequence>
<accession>A0A6G0T6I2</accession>
<dbReference type="Pfam" id="PF13843">
    <property type="entry name" value="DDE_Tnp_1_7"/>
    <property type="match status" value="1"/>
</dbReference>
<dbReference type="Proteomes" id="UP000475862">
    <property type="component" value="Unassembled WGS sequence"/>
</dbReference>
<reference evidence="2 3" key="1">
    <citation type="submission" date="2019-08" db="EMBL/GenBank/DDBJ databases">
        <title>The genome of the soybean aphid Biotype 1, its phylome, world population structure and adaptation to the North American continent.</title>
        <authorList>
            <person name="Giordano R."/>
            <person name="Donthu R.K."/>
            <person name="Hernandez A.G."/>
            <person name="Wright C.L."/>
            <person name="Zimin A.V."/>
        </authorList>
    </citation>
    <scope>NUCLEOTIDE SEQUENCE [LARGE SCALE GENOMIC DNA]</scope>
    <source>
        <tissue evidence="2">Whole aphids</tissue>
    </source>
</reference>
<keyword evidence="3" id="KW-1185">Reference proteome</keyword>
<gene>
    <name evidence="2" type="ORF">AGLY_014185</name>
</gene>
<organism evidence="2 3">
    <name type="scientific">Aphis glycines</name>
    <name type="common">Soybean aphid</name>
    <dbReference type="NCBI Taxonomy" id="307491"/>
    <lineage>
        <taxon>Eukaryota</taxon>
        <taxon>Metazoa</taxon>
        <taxon>Ecdysozoa</taxon>
        <taxon>Arthropoda</taxon>
        <taxon>Hexapoda</taxon>
        <taxon>Insecta</taxon>
        <taxon>Pterygota</taxon>
        <taxon>Neoptera</taxon>
        <taxon>Paraneoptera</taxon>
        <taxon>Hemiptera</taxon>
        <taxon>Sternorrhyncha</taxon>
        <taxon>Aphidomorpha</taxon>
        <taxon>Aphidoidea</taxon>
        <taxon>Aphididae</taxon>
        <taxon>Aphidini</taxon>
        <taxon>Aphis</taxon>
        <taxon>Aphis</taxon>
    </lineage>
</organism>
<protein>
    <recommendedName>
        <fullName evidence="1">PiggyBac transposable element-derived protein domain-containing protein</fullName>
    </recommendedName>
</protein>
<comment type="caution">
    <text evidence="2">The sequence shown here is derived from an EMBL/GenBank/DDBJ whole genome shotgun (WGS) entry which is preliminary data.</text>
</comment>
<proteinExistence type="predicted"/>
<name>A0A6G0T6I2_APHGL</name>
<feature type="domain" description="PiggyBac transposable element-derived protein" evidence="1">
    <location>
        <begin position="106"/>
        <end position="169"/>
    </location>
</feature>
<dbReference type="PANTHER" id="PTHR47272">
    <property type="entry name" value="DDE_TNP_1_7 DOMAIN-CONTAINING PROTEIN"/>
    <property type="match status" value="1"/>
</dbReference>
<evidence type="ECO:0000259" key="1">
    <source>
        <dbReference type="Pfam" id="PF13843"/>
    </source>
</evidence>
<dbReference type="EMBL" id="VYZN01000059">
    <property type="protein sequence ID" value="KAE9525658.1"/>
    <property type="molecule type" value="Genomic_DNA"/>
</dbReference>